<organism evidence="2 3">
    <name type="scientific">Nocardioides caricicola</name>
    <dbReference type="NCBI Taxonomy" id="634770"/>
    <lineage>
        <taxon>Bacteria</taxon>
        <taxon>Bacillati</taxon>
        <taxon>Actinomycetota</taxon>
        <taxon>Actinomycetes</taxon>
        <taxon>Propionibacteriales</taxon>
        <taxon>Nocardioidaceae</taxon>
        <taxon>Nocardioides</taxon>
    </lineage>
</organism>
<dbReference type="RefSeq" id="WP_345182557.1">
    <property type="nucleotide sequence ID" value="NZ_BAABFQ010000010.1"/>
</dbReference>
<name>A0ABW0N5H3_9ACTN</name>
<feature type="transmembrane region" description="Helical" evidence="1">
    <location>
        <begin position="32"/>
        <end position="50"/>
    </location>
</feature>
<gene>
    <name evidence="2" type="ORF">ACFPKY_22460</name>
</gene>
<evidence type="ECO:0000256" key="1">
    <source>
        <dbReference type="SAM" id="Phobius"/>
    </source>
</evidence>
<proteinExistence type="predicted"/>
<sequence length="129" mass="13786">MIRLIIGAIVQLASNALGLVAAAAILDKMELSTSGFIIAVVLFSLVYMLMQPFLTQLALSKASALRGGVALVATLVALIVTELVTDGLEITGTATWIEATVIVWLVSLLGVLLLPLIFLRNRVEERRGR</sequence>
<dbReference type="EMBL" id="JBHSMD010000011">
    <property type="protein sequence ID" value="MFC5495884.1"/>
    <property type="molecule type" value="Genomic_DNA"/>
</dbReference>
<keyword evidence="3" id="KW-1185">Reference proteome</keyword>
<reference evidence="3" key="1">
    <citation type="journal article" date="2019" name="Int. J. Syst. Evol. Microbiol.">
        <title>The Global Catalogue of Microorganisms (GCM) 10K type strain sequencing project: providing services to taxonomists for standard genome sequencing and annotation.</title>
        <authorList>
            <consortium name="The Broad Institute Genomics Platform"/>
            <consortium name="The Broad Institute Genome Sequencing Center for Infectious Disease"/>
            <person name="Wu L."/>
            <person name="Ma J."/>
        </authorList>
    </citation>
    <scope>NUCLEOTIDE SEQUENCE [LARGE SCALE GENOMIC DNA]</scope>
    <source>
        <strain evidence="3">KACC 13778</strain>
    </source>
</reference>
<dbReference type="Proteomes" id="UP001595956">
    <property type="component" value="Unassembled WGS sequence"/>
</dbReference>
<comment type="caution">
    <text evidence="2">The sequence shown here is derived from an EMBL/GenBank/DDBJ whole genome shotgun (WGS) entry which is preliminary data.</text>
</comment>
<keyword evidence="1" id="KW-0472">Membrane</keyword>
<keyword evidence="1" id="KW-1133">Transmembrane helix</keyword>
<keyword evidence="1" id="KW-0812">Transmembrane</keyword>
<evidence type="ECO:0008006" key="4">
    <source>
        <dbReference type="Google" id="ProtNLM"/>
    </source>
</evidence>
<accession>A0ABW0N5H3</accession>
<evidence type="ECO:0000313" key="3">
    <source>
        <dbReference type="Proteomes" id="UP001595956"/>
    </source>
</evidence>
<feature type="transmembrane region" description="Helical" evidence="1">
    <location>
        <begin position="62"/>
        <end position="81"/>
    </location>
</feature>
<feature type="transmembrane region" description="Helical" evidence="1">
    <location>
        <begin position="101"/>
        <end position="119"/>
    </location>
</feature>
<protein>
    <recommendedName>
        <fullName evidence="4">Phage holin family protein</fullName>
    </recommendedName>
</protein>
<evidence type="ECO:0000313" key="2">
    <source>
        <dbReference type="EMBL" id="MFC5495884.1"/>
    </source>
</evidence>